<keyword evidence="1" id="KW-0812">Transmembrane</keyword>
<protein>
    <submittedName>
        <fullName evidence="2">Uncharacterized protein</fullName>
    </submittedName>
</protein>
<proteinExistence type="predicted"/>
<gene>
    <name evidence="2" type="ORF">H9702_04135</name>
</gene>
<organism evidence="2 3">
    <name type="scientific">Candidatus Merdibacter merdavium</name>
    <dbReference type="NCBI Taxonomy" id="2838692"/>
    <lineage>
        <taxon>Bacteria</taxon>
        <taxon>Bacillati</taxon>
        <taxon>Bacillota</taxon>
        <taxon>Erysipelotrichia</taxon>
        <taxon>Erysipelotrichales</taxon>
        <taxon>Erysipelotrichaceae</taxon>
        <taxon>Merdibacter</taxon>
    </lineage>
</organism>
<dbReference type="EMBL" id="DWWM01000024">
    <property type="protein sequence ID" value="HJC36301.1"/>
    <property type="molecule type" value="Genomic_DNA"/>
</dbReference>
<accession>A0A9D2SW44</accession>
<keyword evidence="1" id="KW-0472">Membrane</keyword>
<feature type="transmembrane region" description="Helical" evidence="1">
    <location>
        <begin position="32"/>
        <end position="50"/>
    </location>
</feature>
<comment type="caution">
    <text evidence="2">The sequence shown here is derived from an EMBL/GenBank/DDBJ whole genome shotgun (WGS) entry which is preliminary data.</text>
</comment>
<dbReference type="AlphaFoldDB" id="A0A9D2SW44"/>
<dbReference type="Proteomes" id="UP000823896">
    <property type="component" value="Unassembled WGS sequence"/>
</dbReference>
<keyword evidence="1" id="KW-1133">Transmembrane helix</keyword>
<feature type="transmembrane region" description="Helical" evidence="1">
    <location>
        <begin position="62"/>
        <end position="81"/>
    </location>
</feature>
<reference evidence="2" key="1">
    <citation type="journal article" date="2021" name="PeerJ">
        <title>Extensive microbial diversity within the chicken gut microbiome revealed by metagenomics and culture.</title>
        <authorList>
            <person name="Gilroy R."/>
            <person name="Ravi A."/>
            <person name="Getino M."/>
            <person name="Pursley I."/>
            <person name="Horton D.L."/>
            <person name="Alikhan N.F."/>
            <person name="Baker D."/>
            <person name="Gharbi K."/>
            <person name="Hall N."/>
            <person name="Watson M."/>
            <person name="Adriaenssens E.M."/>
            <person name="Foster-Nyarko E."/>
            <person name="Jarju S."/>
            <person name="Secka A."/>
            <person name="Antonio M."/>
            <person name="Oren A."/>
            <person name="Chaudhuri R.R."/>
            <person name="La Ragione R."/>
            <person name="Hildebrand F."/>
            <person name="Pallen M.J."/>
        </authorList>
    </citation>
    <scope>NUCLEOTIDE SEQUENCE</scope>
    <source>
        <strain evidence="2">CHK187-11901</strain>
    </source>
</reference>
<evidence type="ECO:0000313" key="3">
    <source>
        <dbReference type="Proteomes" id="UP000823896"/>
    </source>
</evidence>
<reference evidence="2" key="2">
    <citation type="submission" date="2021-04" db="EMBL/GenBank/DDBJ databases">
        <authorList>
            <person name="Gilroy R."/>
        </authorList>
    </citation>
    <scope>NUCLEOTIDE SEQUENCE</scope>
    <source>
        <strain evidence="2">CHK187-11901</strain>
    </source>
</reference>
<evidence type="ECO:0000313" key="2">
    <source>
        <dbReference type="EMBL" id="HJC36301.1"/>
    </source>
</evidence>
<sequence length="110" mass="11770">MMNKTEKGVICSSLGLVTLLSALPQTCAAGLWIGLAGALTGYVMICRMALRLRVDHPAAIAGLQYLIRLLLYGILMLAALVAGIHPLWVLAGMTAHKVSILIWVMKEVVS</sequence>
<name>A0A9D2SW44_9FIRM</name>
<evidence type="ECO:0000256" key="1">
    <source>
        <dbReference type="SAM" id="Phobius"/>
    </source>
</evidence>